<protein>
    <submittedName>
        <fullName evidence="1">Uncharacterized protein</fullName>
    </submittedName>
</protein>
<reference evidence="1 2" key="1">
    <citation type="submission" date="2020-03" db="EMBL/GenBank/DDBJ databases">
        <title>The genome sequence of Microvirga sp. c23x22.</title>
        <authorList>
            <person name="Zhang X."/>
        </authorList>
    </citation>
    <scope>NUCLEOTIDE SEQUENCE [LARGE SCALE GENOMIC DNA]</scope>
    <source>
        <strain evidence="2">c23x22</strain>
    </source>
</reference>
<dbReference type="EMBL" id="JAATJS010000003">
    <property type="protein sequence ID" value="NIX77126.1"/>
    <property type="molecule type" value="Genomic_DNA"/>
</dbReference>
<organism evidence="1 2">
    <name type="scientific">Microvirga terricola</name>
    <dbReference type="NCBI Taxonomy" id="2719797"/>
    <lineage>
        <taxon>Bacteria</taxon>
        <taxon>Pseudomonadati</taxon>
        <taxon>Pseudomonadota</taxon>
        <taxon>Alphaproteobacteria</taxon>
        <taxon>Hyphomicrobiales</taxon>
        <taxon>Methylobacteriaceae</taxon>
        <taxon>Microvirga</taxon>
    </lineage>
</organism>
<comment type="caution">
    <text evidence="1">The sequence shown here is derived from an EMBL/GenBank/DDBJ whole genome shotgun (WGS) entry which is preliminary data.</text>
</comment>
<sequence>MTLRIVNFDSVGAGIRVDLALGENLWIAPDVIVGTTDDYQYTIRVSGSAHTMHVYGTVVANFLAIGVGVGSMDTYNRLVIEAGALVQNFNDLSMAIQVGGTKATLINKGTIIGGVNFLGVAATGQSTLTNDGLIESDWAAVGRNFSTTNMETVVFVNNGTARGGQWAYMALPKASTLSPITG</sequence>
<dbReference type="Proteomes" id="UP000707352">
    <property type="component" value="Unassembled WGS sequence"/>
</dbReference>
<dbReference type="RefSeq" id="WP_167673013.1">
    <property type="nucleotide sequence ID" value="NZ_JAATJS010000003.1"/>
</dbReference>
<keyword evidence="2" id="KW-1185">Reference proteome</keyword>
<evidence type="ECO:0000313" key="1">
    <source>
        <dbReference type="EMBL" id="NIX77126.1"/>
    </source>
</evidence>
<evidence type="ECO:0000313" key="2">
    <source>
        <dbReference type="Proteomes" id="UP000707352"/>
    </source>
</evidence>
<proteinExistence type="predicted"/>
<accession>A0ABX0VCJ0</accession>
<name>A0ABX0VCJ0_9HYPH</name>
<gene>
    <name evidence="1" type="ORF">HB375_10930</name>
</gene>